<feature type="binding site" evidence="5">
    <location>
        <position position="142"/>
    </location>
    <ligand>
        <name>Fe cation</name>
        <dbReference type="ChEBI" id="CHEBI:24875"/>
        <note>catalytic</note>
    </ligand>
</feature>
<protein>
    <submittedName>
        <fullName evidence="7">Alpha-ketoglutarate-dependent dioxygenase AlkB</fullName>
    </submittedName>
</protein>
<evidence type="ECO:0000256" key="2">
    <source>
        <dbReference type="ARBA" id="ARBA00022964"/>
    </source>
</evidence>
<dbReference type="Proteomes" id="UP000325957">
    <property type="component" value="Unassembled WGS sequence"/>
</dbReference>
<dbReference type="EMBL" id="SZWF01000039">
    <property type="protein sequence ID" value="KAA9392915.1"/>
    <property type="molecule type" value="Genomic_DNA"/>
</dbReference>
<comment type="cofactor">
    <cofactor evidence="5">
        <name>Fe(2+)</name>
        <dbReference type="ChEBI" id="CHEBI:29033"/>
    </cofactor>
    <text evidence="5">Binds 1 Fe(2+) ion per subunit.</text>
</comment>
<dbReference type="OrthoDB" id="9796932at2"/>
<dbReference type="PROSITE" id="PS51471">
    <property type="entry name" value="FE2OG_OXY"/>
    <property type="match status" value="1"/>
</dbReference>
<dbReference type="GO" id="GO:0035515">
    <property type="term" value="F:oxidative RNA demethylase activity"/>
    <property type="evidence" value="ECO:0007669"/>
    <property type="project" value="TreeGrafter"/>
</dbReference>
<gene>
    <name evidence="7" type="ORF">FCK90_14835</name>
</gene>
<evidence type="ECO:0000313" key="8">
    <source>
        <dbReference type="Proteomes" id="UP000325957"/>
    </source>
</evidence>
<keyword evidence="8" id="KW-1185">Reference proteome</keyword>
<organism evidence="7 8">
    <name type="scientific">Kocuria coralli</name>
    <dbReference type="NCBI Taxonomy" id="1461025"/>
    <lineage>
        <taxon>Bacteria</taxon>
        <taxon>Bacillati</taxon>
        <taxon>Actinomycetota</taxon>
        <taxon>Actinomycetes</taxon>
        <taxon>Micrococcales</taxon>
        <taxon>Micrococcaceae</taxon>
        <taxon>Kocuria</taxon>
    </lineage>
</organism>
<dbReference type="SUPFAM" id="SSF51197">
    <property type="entry name" value="Clavaminate synthase-like"/>
    <property type="match status" value="1"/>
</dbReference>
<comment type="caution">
    <text evidence="7">The sequence shown here is derived from an EMBL/GenBank/DDBJ whole genome shotgun (WGS) entry which is preliminary data.</text>
</comment>
<proteinExistence type="predicted"/>
<dbReference type="GO" id="GO:0035513">
    <property type="term" value="P:oxidative RNA demethylation"/>
    <property type="evidence" value="ECO:0007669"/>
    <property type="project" value="TreeGrafter"/>
</dbReference>
<feature type="domain" description="Fe2OG dioxygenase" evidence="6">
    <location>
        <begin position="124"/>
        <end position="228"/>
    </location>
</feature>
<evidence type="ECO:0000256" key="3">
    <source>
        <dbReference type="ARBA" id="ARBA00023002"/>
    </source>
</evidence>
<dbReference type="AlphaFoldDB" id="A0A5J5KVN2"/>
<dbReference type="Pfam" id="PF13532">
    <property type="entry name" value="2OG-FeII_Oxy_2"/>
    <property type="match status" value="1"/>
</dbReference>
<keyword evidence="1 5" id="KW-0479">Metal-binding</keyword>
<name>A0A5J5KVN2_9MICC</name>
<keyword evidence="4 5" id="KW-0408">Iron</keyword>
<dbReference type="PANTHER" id="PTHR16557:SF2">
    <property type="entry name" value="NUCLEIC ACID DIOXYGENASE ALKBH1"/>
    <property type="match status" value="1"/>
</dbReference>
<dbReference type="PANTHER" id="PTHR16557">
    <property type="entry name" value="ALKYLATED DNA REPAIR PROTEIN ALKB-RELATED"/>
    <property type="match status" value="1"/>
</dbReference>
<sequence length="231" mass="25068">MRRPTRLQGPGGPVLFTPERETVEVAPGAVHVPGWLSPEEQLNLVRRCRGWVQGSRSLQNRTLPGGGVMSVKSTVLGRTWAEPWHGQDHEADASDPLPGDLLELGQRGVASAYGQDSPEAASFMPTTALINFYDAHAHMGMHQDLDETGPDPIVSVSLGDTCVFRFGNSEHRGPPYHDVELHSGDLFVFGRSSRWAFHGVPGVQTGSGDPGLGLRHGGRLNITVRSLRDRN</sequence>
<keyword evidence="2 7" id="KW-0223">Dioxygenase</keyword>
<feature type="binding site" evidence="5">
    <location>
        <position position="144"/>
    </location>
    <ligand>
        <name>Fe cation</name>
        <dbReference type="ChEBI" id="CHEBI:24875"/>
        <note>catalytic</note>
    </ligand>
</feature>
<dbReference type="GO" id="GO:0005737">
    <property type="term" value="C:cytoplasm"/>
    <property type="evidence" value="ECO:0007669"/>
    <property type="project" value="TreeGrafter"/>
</dbReference>
<evidence type="ECO:0000259" key="6">
    <source>
        <dbReference type="PROSITE" id="PS51471"/>
    </source>
</evidence>
<dbReference type="GO" id="GO:0008198">
    <property type="term" value="F:ferrous iron binding"/>
    <property type="evidence" value="ECO:0007669"/>
    <property type="project" value="TreeGrafter"/>
</dbReference>
<evidence type="ECO:0000313" key="7">
    <source>
        <dbReference type="EMBL" id="KAA9392915.1"/>
    </source>
</evidence>
<dbReference type="InterPro" id="IPR037151">
    <property type="entry name" value="AlkB-like_sf"/>
</dbReference>
<feature type="binding site" evidence="5">
    <location>
        <position position="198"/>
    </location>
    <ligand>
        <name>Fe cation</name>
        <dbReference type="ChEBI" id="CHEBI:24875"/>
        <note>catalytic</note>
    </ligand>
</feature>
<accession>A0A5J5KVN2</accession>
<dbReference type="InterPro" id="IPR027450">
    <property type="entry name" value="AlkB-like"/>
</dbReference>
<evidence type="ECO:0000256" key="4">
    <source>
        <dbReference type="ARBA" id="ARBA00023004"/>
    </source>
</evidence>
<evidence type="ECO:0000256" key="1">
    <source>
        <dbReference type="ARBA" id="ARBA00022723"/>
    </source>
</evidence>
<dbReference type="Gene3D" id="2.60.120.590">
    <property type="entry name" value="Alpha-ketoglutarate-dependent dioxygenase AlkB-like"/>
    <property type="match status" value="1"/>
</dbReference>
<dbReference type="InterPro" id="IPR005123">
    <property type="entry name" value="Oxoglu/Fe-dep_dioxygenase_dom"/>
</dbReference>
<dbReference type="GO" id="GO:0035516">
    <property type="term" value="F:broad specificity oxidative DNA demethylase activity"/>
    <property type="evidence" value="ECO:0007669"/>
    <property type="project" value="TreeGrafter"/>
</dbReference>
<dbReference type="RefSeq" id="WP_158035082.1">
    <property type="nucleotide sequence ID" value="NZ_ML708638.1"/>
</dbReference>
<dbReference type="InterPro" id="IPR004574">
    <property type="entry name" value="Alkb"/>
</dbReference>
<reference evidence="7 8" key="1">
    <citation type="submission" date="2019-05" db="EMBL/GenBank/DDBJ databases">
        <title>Kocuria coralli sp. nov., a novel actinobacterium isolated from coral reef seawater.</title>
        <authorList>
            <person name="Li J."/>
        </authorList>
    </citation>
    <scope>NUCLEOTIDE SEQUENCE [LARGE SCALE GENOMIC DNA]</scope>
    <source>
        <strain evidence="7 8">SCSIO 13007</strain>
    </source>
</reference>
<evidence type="ECO:0000256" key="5">
    <source>
        <dbReference type="PIRSR" id="PIRSR604574-2"/>
    </source>
</evidence>
<keyword evidence="3" id="KW-0560">Oxidoreductase</keyword>